<name>A0A803PU00_CANSA</name>
<feature type="compositionally biased region" description="Basic and acidic residues" evidence="1">
    <location>
        <begin position="122"/>
        <end position="131"/>
    </location>
</feature>
<feature type="compositionally biased region" description="Basic and acidic residues" evidence="1">
    <location>
        <begin position="349"/>
        <end position="363"/>
    </location>
</feature>
<feature type="compositionally biased region" description="Low complexity" evidence="1">
    <location>
        <begin position="410"/>
        <end position="419"/>
    </location>
</feature>
<accession>A0A803PU00</accession>
<feature type="region of interest" description="Disordered" evidence="1">
    <location>
        <begin position="407"/>
        <end position="474"/>
    </location>
</feature>
<feature type="compositionally biased region" description="Basic and acidic residues" evidence="1">
    <location>
        <begin position="452"/>
        <end position="465"/>
    </location>
</feature>
<dbReference type="EMBL" id="UZAU01000602">
    <property type="status" value="NOT_ANNOTATED_CDS"/>
    <property type="molecule type" value="Genomic_DNA"/>
</dbReference>
<feature type="compositionally biased region" description="Low complexity" evidence="1">
    <location>
        <begin position="29"/>
        <end position="52"/>
    </location>
</feature>
<organism evidence="2 3">
    <name type="scientific">Cannabis sativa</name>
    <name type="common">Hemp</name>
    <name type="synonym">Marijuana</name>
    <dbReference type="NCBI Taxonomy" id="3483"/>
    <lineage>
        <taxon>Eukaryota</taxon>
        <taxon>Viridiplantae</taxon>
        <taxon>Streptophyta</taxon>
        <taxon>Embryophyta</taxon>
        <taxon>Tracheophyta</taxon>
        <taxon>Spermatophyta</taxon>
        <taxon>Magnoliopsida</taxon>
        <taxon>eudicotyledons</taxon>
        <taxon>Gunneridae</taxon>
        <taxon>Pentapetalae</taxon>
        <taxon>rosids</taxon>
        <taxon>fabids</taxon>
        <taxon>Rosales</taxon>
        <taxon>Cannabaceae</taxon>
        <taxon>Cannabis</taxon>
    </lineage>
</organism>
<keyword evidence="3" id="KW-1185">Reference proteome</keyword>
<proteinExistence type="predicted"/>
<feature type="region of interest" description="Disordered" evidence="1">
    <location>
        <begin position="122"/>
        <end position="163"/>
    </location>
</feature>
<reference evidence="2" key="1">
    <citation type="submission" date="2018-11" db="EMBL/GenBank/DDBJ databases">
        <authorList>
            <person name="Grassa J C."/>
        </authorList>
    </citation>
    <scope>NUCLEOTIDE SEQUENCE [LARGE SCALE GENOMIC DNA]</scope>
</reference>
<feature type="region of interest" description="Disordered" evidence="1">
    <location>
        <begin position="332"/>
        <end position="363"/>
    </location>
</feature>
<reference evidence="2" key="2">
    <citation type="submission" date="2021-03" db="UniProtKB">
        <authorList>
            <consortium name="EnsemblPlants"/>
        </authorList>
    </citation>
    <scope>IDENTIFICATION</scope>
</reference>
<dbReference type="Gramene" id="evm.model.06.1325">
    <property type="protein sequence ID" value="cds.evm.model.06.1325"/>
    <property type="gene ID" value="evm.TU.06.1325"/>
</dbReference>
<sequence>MNPRDFWGGDNRIDEDLLSHLFKDHPLTSSASSSSKGSSSSPSSEFEISSGSVEPKDGMPDTLPTSWATLSVSDLPTTETVVTIARHFKPAMARTKWTCHRAPPQDPHIVELMTRGRVRNVEEAEQPKVDKSGVVQVEEPAAEQPMADQDEETSTSHDNDFDAEQAMPATRPGAIGRQFKTCIMVLGNPLGSYDEAMRPVNSQDLPLVVEPRNLMRSRKEDLWEEFDVIDPLGIMPLHPYFKDIANFFKLCSTQITLKGIKYLSTLFVLYVELGWPTPSPYEVCQSIPSLQLRDRANHILSQPAKRCDILWLAIEANFWRYCLYPPAPGTEGIGGPSKGPGDTPMVEGASREKRHVPEQEKGSEDRILLGLLDHCLLPETNARLPNDNFYSNFVTFLLANMASKMRNMEGGPSSGTSSGRPQARMAQTARSSDVMLKLSHAHAKAKGSAAAHKKEQEANEAKLKAEGCSCQGAT</sequence>
<protein>
    <submittedName>
        <fullName evidence="2">Uncharacterized protein</fullName>
    </submittedName>
</protein>
<evidence type="ECO:0000313" key="2">
    <source>
        <dbReference type="EnsemblPlants" id="cds.evm.model.06.1325"/>
    </source>
</evidence>
<dbReference type="Proteomes" id="UP000596661">
    <property type="component" value="Chromosome 6"/>
</dbReference>
<evidence type="ECO:0000313" key="3">
    <source>
        <dbReference type="Proteomes" id="UP000596661"/>
    </source>
</evidence>
<dbReference type="AlphaFoldDB" id="A0A803PU00"/>
<feature type="region of interest" description="Disordered" evidence="1">
    <location>
        <begin position="25"/>
        <end position="65"/>
    </location>
</feature>
<evidence type="ECO:0000256" key="1">
    <source>
        <dbReference type="SAM" id="MobiDB-lite"/>
    </source>
</evidence>
<dbReference type="EnsemblPlants" id="evm.model.06.1325">
    <property type="protein sequence ID" value="cds.evm.model.06.1325"/>
    <property type="gene ID" value="evm.TU.06.1325"/>
</dbReference>